<organism evidence="2 3">
    <name type="scientific">Segatella copri</name>
    <dbReference type="NCBI Taxonomy" id="165179"/>
    <lineage>
        <taxon>Bacteria</taxon>
        <taxon>Pseudomonadati</taxon>
        <taxon>Bacteroidota</taxon>
        <taxon>Bacteroidia</taxon>
        <taxon>Bacteroidales</taxon>
        <taxon>Prevotellaceae</taxon>
        <taxon>Segatella</taxon>
    </lineage>
</organism>
<dbReference type="RefSeq" id="WP_119250301.1">
    <property type="nucleotide sequence ID" value="NZ_JAPDVK010000004.1"/>
</dbReference>
<feature type="domain" description="YhcG PDDEXK nuclease" evidence="1">
    <location>
        <begin position="2"/>
        <end position="46"/>
    </location>
</feature>
<proteinExistence type="predicted"/>
<reference evidence="2" key="1">
    <citation type="submission" date="2022-11" db="EMBL/GenBank/DDBJ databases">
        <title>Genomic repertoires linked with pathogenic potency of arthritogenic Prevotella copri isolated from the gut of rheumatoid arthritis patients.</title>
        <authorList>
            <person name="Nii T."/>
            <person name="Maeda Y."/>
            <person name="Motooka D."/>
            <person name="Naito M."/>
            <person name="Matsumoto Y."/>
            <person name="Ogawa T."/>
            <person name="Oguro-Igashira E."/>
            <person name="Kishikawa T."/>
            <person name="Yamashita M."/>
            <person name="Koizumi S."/>
            <person name="Kurakawa T."/>
            <person name="Okumura R."/>
            <person name="Kayama H."/>
            <person name="Murakami M."/>
            <person name="Sakaguchi T."/>
            <person name="Das B."/>
            <person name="Nakamura S."/>
            <person name="Okada Y."/>
            <person name="Kumanogoh A."/>
            <person name="Takeda K."/>
        </authorList>
    </citation>
    <scope>NUCLEOTIDE SEQUENCE</scope>
    <source>
        <strain evidence="2">F3-75</strain>
    </source>
</reference>
<dbReference type="Proteomes" id="UP001209344">
    <property type="component" value="Unassembled WGS sequence"/>
</dbReference>
<protein>
    <submittedName>
        <fullName evidence="2">DUF1016 domain-containing protein</fullName>
    </submittedName>
</protein>
<dbReference type="EMBL" id="JAPDVK010000004">
    <property type="protein sequence ID" value="MCW4129716.1"/>
    <property type="molecule type" value="Genomic_DNA"/>
</dbReference>
<evidence type="ECO:0000313" key="3">
    <source>
        <dbReference type="Proteomes" id="UP001209344"/>
    </source>
</evidence>
<accession>A0AAP3BEN4</accession>
<gene>
    <name evidence="2" type="ORF">ONT16_16015</name>
</gene>
<sequence length="63" mass="7266">MQPDDNPPIGILLCSEVGQEMAEYSLLDLDESVFISKYQLNVPSKERMTEFLRKENEGLYNKV</sequence>
<dbReference type="AlphaFoldDB" id="A0AAP3BEN4"/>
<dbReference type="Pfam" id="PF06250">
    <property type="entry name" value="YhcG_C"/>
    <property type="match status" value="1"/>
</dbReference>
<evidence type="ECO:0000259" key="1">
    <source>
        <dbReference type="Pfam" id="PF06250"/>
    </source>
</evidence>
<dbReference type="InterPro" id="IPR009362">
    <property type="entry name" value="YhcG_C"/>
</dbReference>
<name>A0AAP3BEN4_9BACT</name>
<evidence type="ECO:0000313" key="2">
    <source>
        <dbReference type="EMBL" id="MCW4129716.1"/>
    </source>
</evidence>
<comment type="caution">
    <text evidence="2">The sequence shown here is derived from an EMBL/GenBank/DDBJ whole genome shotgun (WGS) entry which is preliminary data.</text>
</comment>